<evidence type="ECO:0008006" key="3">
    <source>
        <dbReference type="Google" id="ProtNLM"/>
    </source>
</evidence>
<evidence type="ECO:0000313" key="1">
    <source>
        <dbReference type="EMBL" id="KAL2859856.1"/>
    </source>
</evidence>
<dbReference type="GeneID" id="98142689"/>
<name>A0ABR4L633_9EURO</name>
<gene>
    <name evidence="1" type="ORF">BJX67DRAFT_338730</name>
</gene>
<dbReference type="EMBL" id="JBFXLQ010000099">
    <property type="protein sequence ID" value="KAL2859856.1"/>
    <property type="molecule type" value="Genomic_DNA"/>
</dbReference>
<reference evidence="1 2" key="1">
    <citation type="submission" date="2024-07" db="EMBL/GenBank/DDBJ databases">
        <title>Section-level genome sequencing and comparative genomics of Aspergillus sections Usti and Cavernicolus.</title>
        <authorList>
            <consortium name="Lawrence Berkeley National Laboratory"/>
            <person name="Nybo J.L."/>
            <person name="Vesth T.C."/>
            <person name="Theobald S."/>
            <person name="Frisvad J.C."/>
            <person name="Larsen T.O."/>
            <person name="Kjaerboelling I."/>
            <person name="Rothschild-Mancinelli K."/>
            <person name="Lyhne E.K."/>
            <person name="Kogle M.E."/>
            <person name="Barry K."/>
            <person name="Clum A."/>
            <person name="Na H."/>
            <person name="Ledsgaard L."/>
            <person name="Lin J."/>
            <person name="Lipzen A."/>
            <person name="Kuo A."/>
            <person name="Riley R."/>
            <person name="Mondo S."/>
            <person name="Labutti K."/>
            <person name="Haridas S."/>
            <person name="Pangalinan J."/>
            <person name="Salamov A.A."/>
            <person name="Simmons B.A."/>
            <person name="Magnuson J.K."/>
            <person name="Chen J."/>
            <person name="Drula E."/>
            <person name="Henrissat B."/>
            <person name="Wiebenga A."/>
            <person name="Lubbers R.J."/>
            <person name="Gomes A.C."/>
            <person name="Macurrencykelacurrency M.R."/>
            <person name="Stajich J."/>
            <person name="Grigoriev I.V."/>
            <person name="Mortensen U.H."/>
            <person name="De Vries R.P."/>
            <person name="Baker S.E."/>
            <person name="Andersen M.R."/>
        </authorList>
    </citation>
    <scope>NUCLEOTIDE SEQUENCE [LARGE SCALE GENOMIC DNA]</scope>
    <source>
        <strain evidence="1 2">CBS 449.75</strain>
    </source>
</reference>
<keyword evidence="2" id="KW-1185">Reference proteome</keyword>
<sequence>MGVNHHVKTKYVFRLQLPLPFFRSKPMDRKGKRVDNDIDTEEEEAYGNVGPTVHVRYESDVESEVGSDEDIDPLDLDGPARSHRRLVSWDGVKDHVRCRWTEEQERKLVHAQSELARCQKAWSSEQDIWLKCVSLNLSISIRSIYFTKVD</sequence>
<dbReference type="RefSeq" id="XP_070880412.1">
    <property type="nucleotide sequence ID" value="XM_071027617.1"/>
</dbReference>
<dbReference type="Proteomes" id="UP001610432">
    <property type="component" value="Unassembled WGS sequence"/>
</dbReference>
<evidence type="ECO:0000313" key="2">
    <source>
        <dbReference type="Proteomes" id="UP001610432"/>
    </source>
</evidence>
<proteinExistence type="predicted"/>
<protein>
    <recommendedName>
        <fullName evidence="3">Myb-like domain-containing protein</fullName>
    </recommendedName>
</protein>
<comment type="caution">
    <text evidence="1">The sequence shown here is derived from an EMBL/GenBank/DDBJ whole genome shotgun (WGS) entry which is preliminary data.</text>
</comment>
<organism evidence="1 2">
    <name type="scientific">Aspergillus lucknowensis</name>
    <dbReference type="NCBI Taxonomy" id="176173"/>
    <lineage>
        <taxon>Eukaryota</taxon>
        <taxon>Fungi</taxon>
        <taxon>Dikarya</taxon>
        <taxon>Ascomycota</taxon>
        <taxon>Pezizomycotina</taxon>
        <taxon>Eurotiomycetes</taxon>
        <taxon>Eurotiomycetidae</taxon>
        <taxon>Eurotiales</taxon>
        <taxon>Aspergillaceae</taxon>
        <taxon>Aspergillus</taxon>
        <taxon>Aspergillus subgen. Nidulantes</taxon>
    </lineage>
</organism>
<accession>A0ABR4L633</accession>